<dbReference type="OrthoDB" id="176305at2"/>
<dbReference type="RefSeq" id="WP_145077666.1">
    <property type="nucleotide sequence ID" value="NZ_CP036425.1"/>
</dbReference>
<evidence type="ECO:0000313" key="2">
    <source>
        <dbReference type="EMBL" id="QDU34097.1"/>
    </source>
</evidence>
<evidence type="ECO:0000256" key="1">
    <source>
        <dbReference type="SAM" id="MobiDB-lite"/>
    </source>
</evidence>
<sequence length="478" mass="54607">MRFIIFIFLLMSPHISTTAQQLEYDLPTRAALQELKETATPSFPTDLNDYYPSVPDNQNAATHYLAAYDLLQPFSRTKYSTSIPLFDPNDATIFHACDRLPTHTAAASEKFLLDNQSAINQLITASKQHDSRYPLTFTTDDAPDLSHHIKIRTLAKLIELRAIIAAHHLRNNEFFENILLYLHLTQSLSNEPTITAHNLQLNLYENLFNQIERATVYQRLTAEQLQTLQNKLEDISLLYTYRRALIGERALMLVITKHDPYQYIGSLEQRSAIKTNLGTYLDIMQQLIDAPEYPAVNASDSVNLVINLPDKLALIREIFIDFTNSLQQTRDLYTRQQLTITALAIEQYRLIQHGQFPPTLNSLIPTHLLQIPRDPYLPARPLKYRYDESGAVVYSIGFDLIDNHGRERTPLGDRLLGHPPLTITNTSPDNPDLTDITISFLDYQKTHFPVQPPSHPNTPALQEPTDESSVLDELMMDF</sequence>
<organism evidence="2 3">
    <name type="scientific">Poriferisphaera corsica</name>
    <dbReference type="NCBI Taxonomy" id="2528020"/>
    <lineage>
        <taxon>Bacteria</taxon>
        <taxon>Pseudomonadati</taxon>
        <taxon>Planctomycetota</taxon>
        <taxon>Phycisphaerae</taxon>
        <taxon>Phycisphaerales</taxon>
        <taxon>Phycisphaeraceae</taxon>
        <taxon>Poriferisphaera</taxon>
    </lineage>
</organism>
<accession>A0A517YV46</accession>
<dbReference type="Proteomes" id="UP000317369">
    <property type="component" value="Chromosome"/>
</dbReference>
<dbReference type="AlphaFoldDB" id="A0A517YV46"/>
<reference evidence="2 3" key="1">
    <citation type="submission" date="2019-02" db="EMBL/GenBank/DDBJ databases">
        <title>Deep-cultivation of Planctomycetes and their phenomic and genomic characterization uncovers novel biology.</title>
        <authorList>
            <person name="Wiegand S."/>
            <person name="Jogler M."/>
            <person name="Boedeker C."/>
            <person name="Pinto D."/>
            <person name="Vollmers J."/>
            <person name="Rivas-Marin E."/>
            <person name="Kohn T."/>
            <person name="Peeters S.H."/>
            <person name="Heuer A."/>
            <person name="Rast P."/>
            <person name="Oberbeckmann S."/>
            <person name="Bunk B."/>
            <person name="Jeske O."/>
            <person name="Meyerdierks A."/>
            <person name="Storesund J.E."/>
            <person name="Kallscheuer N."/>
            <person name="Luecker S."/>
            <person name="Lage O.M."/>
            <person name="Pohl T."/>
            <person name="Merkel B.J."/>
            <person name="Hornburger P."/>
            <person name="Mueller R.-W."/>
            <person name="Bruemmer F."/>
            <person name="Labrenz M."/>
            <person name="Spormann A.M."/>
            <person name="Op den Camp H."/>
            <person name="Overmann J."/>
            <person name="Amann R."/>
            <person name="Jetten M.S.M."/>
            <person name="Mascher T."/>
            <person name="Medema M.H."/>
            <person name="Devos D.P."/>
            <person name="Kaster A.-K."/>
            <person name="Ovreas L."/>
            <person name="Rohde M."/>
            <person name="Galperin M.Y."/>
            <person name="Jogler C."/>
        </authorList>
    </citation>
    <scope>NUCLEOTIDE SEQUENCE [LARGE SCALE GENOMIC DNA]</scope>
    <source>
        <strain evidence="2 3">KS4</strain>
    </source>
</reference>
<evidence type="ECO:0000313" key="3">
    <source>
        <dbReference type="Proteomes" id="UP000317369"/>
    </source>
</evidence>
<name>A0A517YV46_9BACT</name>
<keyword evidence="3" id="KW-1185">Reference proteome</keyword>
<dbReference type="KEGG" id="pcor:KS4_21590"/>
<feature type="region of interest" description="Disordered" evidence="1">
    <location>
        <begin position="450"/>
        <end position="469"/>
    </location>
</feature>
<dbReference type="EMBL" id="CP036425">
    <property type="protein sequence ID" value="QDU34097.1"/>
    <property type="molecule type" value="Genomic_DNA"/>
</dbReference>
<gene>
    <name evidence="2" type="ORF">KS4_21590</name>
</gene>
<proteinExistence type="predicted"/>
<protein>
    <submittedName>
        <fullName evidence="2">Uncharacterized protein</fullName>
    </submittedName>
</protein>